<protein>
    <recommendedName>
        <fullName evidence="1">Putative zinc-finger domain-containing protein</fullName>
    </recommendedName>
</protein>
<dbReference type="AlphaFoldDB" id="A0A2S5KIG8"/>
<evidence type="ECO:0000313" key="3">
    <source>
        <dbReference type="Proteomes" id="UP000238196"/>
    </source>
</evidence>
<evidence type="ECO:0000313" key="2">
    <source>
        <dbReference type="EMBL" id="PPC74552.1"/>
    </source>
</evidence>
<name>A0A2S5KIG8_9PROT</name>
<dbReference type="Proteomes" id="UP000238196">
    <property type="component" value="Unassembled WGS sequence"/>
</dbReference>
<feature type="domain" description="Putative zinc-finger" evidence="1">
    <location>
        <begin position="4"/>
        <end position="38"/>
    </location>
</feature>
<organism evidence="2 3">
    <name type="scientific">Proteobacteria bacterium 228</name>
    <dbReference type="NCBI Taxonomy" id="2083153"/>
    <lineage>
        <taxon>Bacteria</taxon>
        <taxon>Pseudomonadati</taxon>
        <taxon>Pseudomonadota</taxon>
    </lineage>
</organism>
<dbReference type="OrthoDB" id="5296802at2"/>
<dbReference type="InterPro" id="IPR027383">
    <property type="entry name" value="Znf_put"/>
</dbReference>
<proteinExistence type="predicted"/>
<sequence>MMNCKEATRLMSEGQERKLTTSEKAALSVHTMICSGCRNFSQHMKVLRTMARHFSKAADNNDDGK</sequence>
<dbReference type="EMBL" id="PRLP01000143">
    <property type="protein sequence ID" value="PPC74552.1"/>
    <property type="molecule type" value="Genomic_DNA"/>
</dbReference>
<comment type="caution">
    <text evidence="2">The sequence shown here is derived from an EMBL/GenBank/DDBJ whole genome shotgun (WGS) entry which is preliminary data.</text>
</comment>
<dbReference type="Pfam" id="PF13490">
    <property type="entry name" value="zf-HC2"/>
    <property type="match status" value="1"/>
</dbReference>
<evidence type="ECO:0000259" key="1">
    <source>
        <dbReference type="Pfam" id="PF13490"/>
    </source>
</evidence>
<gene>
    <name evidence="2" type="ORF">C4K68_24840</name>
</gene>
<accession>A0A2S5KIG8</accession>
<reference evidence="2 3" key="1">
    <citation type="submission" date="2018-02" db="EMBL/GenBank/DDBJ databases">
        <title>novel marine gammaproteobacteria from coastal saline agro ecosystem.</title>
        <authorList>
            <person name="Krishnan R."/>
            <person name="Ramesh Kumar N."/>
        </authorList>
    </citation>
    <scope>NUCLEOTIDE SEQUENCE [LARGE SCALE GENOMIC DNA]</scope>
    <source>
        <strain evidence="2 3">228</strain>
    </source>
</reference>